<gene>
    <name evidence="2" type="ORF">PRZ48_003382</name>
</gene>
<sequence length="116" mass="13054">MQWLSFLTAVTLVLRGVDAKAVFAHFMVSNSVNYTSSDWEDDIHLAQEAHIDAFAMNFAYDQGDEPQIATAFSVAESKGFKLLFSFDYAGNGPWPQDLVIGYINQYKSSSAYFNYQ</sequence>
<feature type="chain" id="PRO_5045986523" description="Glycosyl hydrolase family 71 protein" evidence="1">
    <location>
        <begin position="20"/>
        <end position="116"/>
    </location>
</feature>
<evidence type="ECO:0008006" key="4">
    <source>
        <dbReference type="Google" id="ProtNLM"/>
    </source>
</evidence>
<dbReference type="Pfam" id="PF03659">
    <property type="entry name" value="Glyco_hydro_71"/>
    <property type="match status" value="1"/>
</dbReference>
<feature type="signal peptide" evidence="1">
    <location>
        <begin position="1"/>
        <end position="19"/>
    </location>
</feature>
<proteinExistence type="predicted"/>
<evidence type="ECO:0000313" key="2">
    <source>
        <dbReference type="EMBL" id="KAK4505419.1"/>
    </source>
</evidence>
<keyword evidence="3" id="KW-1185">Reference proteome</keyword>
<dbReference type="InterPro" id="IPR005197">
    <property type="entry name" value="Glyco_hydro_71"/>
</dbReference>
<accession>A0ABR0EUX0</accession>
<comment type="caution">
    <text evidence="2">The sequence shown here is derived from an EMBL/GenBank/DDBJ whole genome shotgun (WGS) entry which is preliminary data.</text>
</comment>
<dbReference type="EMBL" id="JAXOVC010000002">
    <property type="protein sequence ID" value="KAK4505419.1"/>
    <property type="molecule type" value="Genomic_DNA"/>
</dbReference>
<organism evidence="2 3">
    <name type="scientific">Zasmidium cellare</name>
    <name type="common">Wine cellar mold</name>
    <name type="synonym">Racodium cellare</name>
    <dbReference type="NCBI Taxonomy" id="395010"/>
    <lineage>
        <taxon>Eukaryota</taxon>
        <taxon>Fungi</taxon>
        <taxon>Dikarya</taxon>
        <taxon>Ascomycota</taxon>
        <taxon>Pezizomycotina</taxon>
        <taxon>Dothideomycetes</taxon>
        <taxon>Dothideomycetidae</taxon>
        <taxon>Mycosphaerellales</taxon>
        <taxon>Mycosphaerellaceae</taxon>
        <taxon>Zasmidium</taxon>
    </lineage>
</organism>
<dbReference type="Gene3D" id="3.20.20.80">
    <property type="entry name" value="Glycosidases"/>
    <property type="match status" value="1"/>
</dbReference>
<name>A0ABR0EUX0_ZASCE</name>
<protein>
    <recommendedName>
        <fullName evidence="4">Glycosyl hydrolase family 71 protein</fullName>
    </recommendedName>
</protein>
<keyword evidence="1" id="KW-0732">Signal</keyword>
<evidence type="ECO:0000256" key="1">
    <source>
        <dbReference type="SAM" id="SignalP"/>
    </source>
</evidence>
<dbReference type="Proteomes" id="UP001305779">
    <property type="component" value="Unassembled WGS sequence"/>
</dbReference>
<reference evidence="2 3" key="1">
    <citation type="journal article" date="2023" name="G3 (Bethesda)">
        <title>A chromosome-level genome assembly of Zasmidium syzygii isolated from banana leaves.</title>
        <authorList>
            <person name="van Westerhoven A.C."/>
            <person name="Mehrabi R."/>
            <person name="Talebi R."/>
            <person name="Steentjes M.B.F."/>
            <person name="Corcolon B."/>
            <person name="Chong P.A."/>
            <person name="Kema G.H.J."/>
            <person name="Seidl M.F."/>
        </authorList>
    </citation>
    <scope>NUCLEOTIDE SEQUENCE [LARGE SCALE GENOMIC DNA]</scope>
    <source>
        <strain evidence="2 3">P124</strain>
    </source>
</reference>
<evidence type="ECO:0000313" key="3">
    <source>
        <dbReference type="Proteomes" id="UP001305779"/>
    </source>
</evidence>